<evidence type="ECO:0000313" key="1">
    <source>
        <dbReference type="EMBL" id="MBO2461129.1"/>
    </source>
</evidence>
<name>A0ABS3RWJ5_9ACTN</name>
<reference evidence="1 2" key="1">
    <citation type="submission" date="2021-03" db="EMBL/GenBank/DDBJ databases">
        <title>Actinomadura violae sp. nov., isolated from lichen in Thailand.</title>
        <authorList>
            <person name="Kanchanasin P."/>
            <person name="Saeng-In P."/>
            <person name="Phongsopitanun W."/>
            <person name="Yuki M."/>
            <person name="Kudo T."/>
            <person name="Ohkuma M."/>
            <person name="Tanasupawat S."/>
        </authorList>
    </citation>
    <scope>NUCLEOTIDE SEQUENCE [LARGE SCALE GENOMIC DNA]</scope>
    <source>
        <strain evidence="1 2">LCR2-06</strain>
    </source>
</reference>
<dbReference type="EMBL" id="JAGEPF010000016">
    <property type="protein sequence ID" value="MBO2461129.1"/>
    <property type="molecule type" value="Genomic_DNA"/>
</dbReference>
<protein>
    <submittedName>
        <fullName evidence="1">Uncharacterized protein</fullName>
    </submittedName>
</protein>
<evidence type="ECO:0000313" key="2">
    <source>
        <dbReference type="Proteomes" id="UP000680206"/>
    </source>
</evidence>
<proteinExistence type="predicted"/>
<organism evidence="1 2">
    <name type="scientific">Actinomadura violacea</name>
    <dbReference type="NCBI Taxonomy" id="2819934"/>
    <lineage>
        <taxon>Bacteria</taxon>
        <taxon>Bacillati</taxon>
        <taxon>Actinomycetota</taxon>
        <taxon>Actinomycetes</taxon>
        <taxon>Streptosporangiales</taxon>
        <taxon>Thermomonosporaceae</taxon>
        <taxon>Actinomadura</taxon>
    </lineage>
</organism>
<keyword evidence="2" id="KW-1185">Reference proteome</keyword>
<dbReference type="RefSeq" id="WP_208244490.1">
    <property type="nucleotide sequence ID" value="NZ_JAGEPF010000016.1"/>
</dbReference>
<gene>
    <name evidence="1" type="ORF">J4709_26450</name>
</gene>
<dbReference type="Proteomes" id="UP000680206">
    <property type="component" value="Unassembled WGS sequence"/>
</dbReference>
<accession>A0ABS3RWJ5</accession>
<comment type="caution">
    <text evidence="1">The sequence shown here is derived from an EMBL/GenBank/DDBJ whole genome shotgun (WGS) entry which is preliminary data.</text>
</comment>
<sequence>MTVYALIDNEQKLHIRRGEWRPELGPEGADHVPLHPGTGMAGFVNDCGFSLPDRCPRNLIGALMAIRLGAVFRPLAGPLVFTGWNPAGCGSEVRDLADNHIETLTDLHRDLTAVLDGTYGGARWWAASVRELAADLRNSATPTAIALGL</sequence>